<name>A0A6P5SDK4_PRUAV</name>
<gene>
    <name evidence="3" type="primary">LOC110755082</name>
</gene>
<dbReference type="RefSeq" id="XP_021811933.1">
    <property type="nucleotide sequence ID" value="XM_021956241.1"/>
</dbReference>
<evidence type="ECO:0000256" key="1">
    <source>
        <dbReference type="SAM" id="MobiDB-lite"/>
    </source>
</evidence>
<dbReference type="PANTHER" id="PTHR47481:SF31">
    <property type="entry name" value="OS01G0873500 PROTEIN"/>
    <property type="match status" value="1"/>
</dbReference>
<reference evidence="3" key="1">
    <citation type="submission" date="2025-08" db="UniProtKB">
        <authorList>
            <consortium name="RefSeq"/>
        </authorList>
    </citation>
    <scope>IDENTIFICATION</scope>
</reference>
<sequence length="197" mass="22234">MTNPEDTPLSSSVNSHHDKSTTNTTFPGNMPPIPTSFNISHLFTTPMDKNNYLSWRSQFMDVLELHDLEDVIAYDTRPPKKHADGTPNPAYSKDKLVLSWIKATASSTIKTLLIPCTTAHEAWDLLERRLSPLSKTYLRTLRDQIRTLKRNSDKPVANYLMHAKSLFDSLTAAGTTMSDEEFIEYISKCPCTVIVSE</sequence>
<dbReference type="KEGG" id="pavi:110755082"/>
<accession>A0A6P5SDK4</accession>
<evidence type="ECO:0000313" key="3">
    <source>
        <dbReference type="RefSeq" id="XP_021811933.1"/>
    </source>
</evidence>
<keyword evidence="2" id="KW-1185">Reference proteome</keyword>
<organism evidence="2 3">
    <name type="scientific">Prunus avium</name>
    <name type="common">Cherry</name>
    <name type="synonym">Cerasus avium</name>
    <dbReference type="NCBI Taxonomy" id="42229"/>
    <lineage>
        <taxon>Eukaryota</taxon>
        <taxon>Viridiplantae</taxon>
        <taxon>Streptophyta</taxon>
        <taxon>Embryophyta</taxon>
        <taxon>Tracheophyta</taxon>
        <taxon>Spermatophyta</taxon>
        <taxon>Magnoliopsida</taxon>
        <taxon>eudicotyledons</taxon>
        <taxon>Gunneridae</taxon>
        <taxon>Pentapetalae</taxon>
        <taxon>rosids</taxon>
        <taxon>fabids</taxon>
        <taxon>Rosales</taxon>
        <taxon>Rosaceae</taxon>
        <taxon>Amygdaloideae</taxon>
        <taxon>Amygdaleae</taxon>
        <taxon>Prunus</taxon>
    </lineage>
</organism>
<protein>
    <submittedName>
        <fullName evidence="3">Uncharacterized protein LOC110755082</fullName>
    </submittedName>
</protein>
<dbReference type="Pfam" id="PF14223">
    <property type="entry name" value="Retrotran_gag_2"/>
    <property type="match status" value="1"/>
</dbReference>
<feature type="compositionally biased region" description="Polar residues" evidence="1">
    <location>
        <begin position="1"/>
        <end position="14"/>
    </location>
</feature>
<dbReference type="PANTHER" id="PTHR47481">
    <property type="match status" value="1"/>
</dbReference>
<feature type="region of interest" description="Disordered" evidence="1">
    <location>
        <begin position="1"/>
        <end position="32"/>
    </location>
</feature>
<dbReference type="Proteomes" id="UP000515124">
    <property type="component" value="Unplaced"/>
</dbReference>
<proteinExistence type="predicted"/>
<evidence type="ECO:0000313" key="2">
    <source>
        <dbReference type="Proteomes" id="UP000515124"/>
    </source>
</evidence>
<dbReference type="GeneID" id="110755082"/>
<dbReference type="AlphaFoldDB" id="A0A6P5SDK4"/>